<dbReference type="Gene3D" id="2.10.50.10">
    <property type="entry name" value="Tumor Necrosis Factor Receptor, subunit A, domain 2"/>
    <property type="match status" value="1"/>
</dbReference>
<sequence length="243" mass="24591">TAERECHVGTYASDTGSSTCTDATTGYCASNDSICVTTAAISQMATTAIADGFYFSDSDHTVESCPASGYYCTGGVKTVWSTCVAGSSISTPGSTILDVACAECLAGTFQPNPGLSSCTDATAGHYVADTGSIEENTCPVGYYTSSTGTITCSQSSIGHYVSTTGQTVQTACPSGTHQIQRGQPTCPATTAITAGSYFSASTHTVEPCLRGYSCMGGAMTACTAGTFQPNPGLSICTDARAGH</sequence>
<dbReference type="PANTHER" id="PTHR46967:SF1">
    <property type="entry name" value="KERATIN-ASSOCIATED PROTEIN 16-1-LIKE"/>
    <property type="match status" value="1"/>
</dbReference>
<dbReference type="SUPFAM" id="SSF57184">
    <property type="entry name" value="Growth factor receptor domain"/>
    <property type="match status" value="1"/>
</dbReference>
<evidence type="ECO:0008006" key="2">
    <source>
        <dbReference type="Google" id="ProtNLM"/>
    </source>
</evidence>
<proteinExistence type="predicted"/>
<reference evidence="1" key="1">
    <citation type="submission" date="2018-05" db="EMBL/GenBank/DDBJ databases">
        <authorList>
            <person name="Lanie J.A."/>
            <person name="Ng W.-L."/>
            <person name="Kazmierczak K.M."/>
            <person name="Andrzejewski T.M."/>
            <person name="Davidsen T.M."/>
            <person name="Wayne K.J."/>
            <person name="Tettelin H."/>
            <person name="Glass J.I."/>
            <person name="Rusch D."/>
            <person name="Podicherti R."/>
            <person name="Tsui H.-C.T."/>
            <person name="Winkler M.E."/>
        </authorList>
    </citation>
    <scope>NUCLEOTIDE SEQUENCE</scope>
</reference>
<dbReference type="AlphaFoldDB" id="A0A383BYM2"/>
<dbReference type="PANTHER" id="PTHR46967">
    <property type="entry name" value="INSULIN-LIKE GROWTH FACTOR BINDING PROTEIN,N-TERMINAL"/>
    <property type="match status" value="1"/>
</dbReference>
<organism evidence="1">
    <name type="scientific">marine metagenome</name>
    <dbReference type="NCBI Taxonomy" id="408172"/>
    <lineage>
        <taxon>unclassified sequences</taxon>
        <taxon>metagenomes</taxon>
        <taxon>ecological metagenomes</taxon>
    </lineage>
</organism>
<dbReference type="InterPro" id="IPR009030">
    <property type="entry name" value="Growth_fac_rcpt_cys_sf"/>
</dbReference>
<dbReference type="EMBL" id="UINC01204274">
    <property type="protein sequence ID" value="SVE24923.1"/>
    <property type="molecule type" value="Genomic_DNA"/>
</dbReference>
<accession>A0A383BYM2</accession>
<feature type="non-terminal residue" evidence="1">
    <location>
        <position position="1"/>
    </location>
</feature>
<dbReference type="SMART" id="SM01411">
    <property type="entry name" value="Ephrin_rec_like"/>
    <property type="match status" value="3"/>
</dbReference>
<feature type="non-terminal residue" evidence="1">
    <location>
        <position position="243"/>
    </location>
</feature>
<evidence type="ECO:0000313" key="1">
    <source>
        <dbReference type="EMBL" id="SVE24923.1"/>
    </source>
</evidence>
<protein>
    <recommendedName>
        <fullName evidence="2">Tyrosine-protein kinase ephrin type A/B receptor-like domain-containing protein</fullName>
    </recommendedName>
</protein>
<gene>
    <name evidence="1" type="ORF">METZ01_LOCUS477777</name>
</gene>
<name>A0A383BYM2_9ZZZZ</name>